<comment type="subcellular location">
    <subcellularLocation>
        <location evidence="1">Periplasm</location>
    </subcellularLocation>
</comment>
<dbReference type="InterPro" id="IPR009056">
    <property type="entry name" value="Cyt_c-like_dom"/>
</dbReference>
<dbReference type="GO" id="GO:0009055">
    <property type="term" value="F:electron transfer activity"/>
    <property type="evidence" value="ECO:0007669"/>
    <property type="project" value="InterPro"/>
</dbReference>
<gene>
    <name evidence="9" type="ORF">A45J_0604</name>
</gene>
<dbReference type="PROSITE" id="PS51007">
    <property type="entry name" value="CYTC"/>
    <property type="match status" value="1"/>
</dbReference>
<keyword evidence="5" id="KW-0574">Periplasm</keyword>
<evidence type="ECO:0000256" key="3">
    <source>
        <dbReference type="ARBA" id="ARBA00022723"/>
    </source>
</evidence>
<evidence type="ECO:0000256" key="5">
    <source>
        <dbReference type="ARBA" id="ARBA00022764"/>
    </source>
</evidence>
<dbReference type="GO" id="GO:0042597">
    <property type="term" value="C:periplasmic space"/>
    <property type="evidence" value="ECO:0007669"/>
    <property type="project" value="UniProtKB-SubCell"/>
</dbReference>
<keyword evidence="4" id="KW-0732">Signal</keyword>
<feature type="domain" description="Cytochrome c" evidence="8">
    <location>
        <begin position="256"/>
        <end position="408"/>
    </location>
</feature>
<keyword evidence="6" id="KW-0560">Oxidoreductase</keyword>
<evidence type="ECO:0000256" key="6">
    <source>
        <dbReference type="ARBA" id="ARBA00023002"/>
    </source>
</evidence>
<evidence type="ECO:0000259" key="8">
    <source>
        <dbReference type="PROSITE" id="PS51007"/>
    </source>
</evidence>
<dbReference type="Gene3D" id="1.10.760.10">
    <property type="entry name" value="Cytochrome c-like domain"/>
    <property type="match status" value="2"/>
</dbReference>
<dbReference type="SUPFAM" id="SSF46626">
    <property type="entry name" value="Cytochrome c"/>
    <property type="match status" value="2"/>
</dbReference>
<keyword evidence="3" id="KW-0479">Metal-binding</keyword>
<comment type="caution">
    <text evidence="9">The sequence shown here is derived from an EMBL/GenBank/DDBJ whole genome shotgun (WGS) entry which is preliminary data.</text>
</comment>
<protein>
    <submittedName>
        <fullName evidence="9">Cytochrome-c peroxidase</fullName>
    </submittedName>
</protein>
<evidence type="ECO:0000256" key="7">
    <source>
        <dbReference type="ARBA" id="ARBA00023004"/>
    </source>
</evidence>
<dbReference type="InterPro" id="IPR036909">
    <property type="entry name" value="Cyt_c-like_dom_sf"/>
</dbReference>
<sequence length="418" mass="47691">MRKYLDILIWTGILCLIIALGSIAAEQPVHQWTPQEKEILKSLWIDSLPPMPSDYSNKYAEDLKAVALGRKFFFDSRFSGNMKVSCATCHPENMNFADNLPRAHGMGTTKRRTMPLIGVAYSPWLFWDGRKDSLWAQALGPIESPVEHGFSRTQVVVVIKKYYQKEYERVFGPLPEIDEDHLPLKAKPSQEEPVALKAWVNLPEKTRKAINQVYVNFGKAIGAFVRTIMPTPSRFDRYVEALLKGDIDRASRILTPEEVNGLRLFIGKARCINCHNGPMFTDYDFHNIVVQQPSDLPIDNGRADGIVQVLTDEFNCLGPYSDAIPRQCRHLRFMSTDVVRYKGAFKTPTLRNVAERAPYMHAGQFSTLHKVLHFYRDMPRDVRTPELEHGSLTDEELSYLEAFLKTLSSPPKVYKEGL</sequence>
<dbReference type="InterPro" id="IPR051395">
    <property type="entry name" value="Cytochrome_c_Peroxidase/MauG"/>
</dbReference>
<dbReference type="InterPro" id="IPR026259">
    <property type="entry name" value="MauG/Cytc_peroxidase"/>
</dbReference>
<organism evidence="9">
    <name type="scientific">hot springs metagenome</name>
    <dbReference type="NCBI Taxonomy" id="433727"/>
    <lineage>
        <taxon>unclassified sequences</taxon>
        <taxon>metagenomes</taxon>
        <taxon>ecological metagenomes</taxon>
    </lineage>
</organism>
<dbReference type="PANTHER" id="PTHR30600:SF10">
    <property type="entry name" value="BLL6722 PROTEIN"/>
    <property type="match status" value="1"/>
</dbReference>
<evidence type="ECO:0000256" key="1">
    <source>
        <dbReference type="ARBA" id="ARBA00004418"/>
    </source>
</evidence>
<proteinExistence type="predicted"/>
<dbReference type="AlphaFoldDB" id="A0A5J4KZD5"/>
<accession>A0A5J4KZD5</accession>
<dbReference type="PIRSF" id="PIRSF000294">
    <property type="entry name" value="Cytochrome-c_peroxidase"/>
    <property type="match status" value="1"/>
</dbReference>
<reference evidence="9" key="1">
    <citation type="submission" date="2019-10" db="EMBL/GenBank/DDBJ databases">
        <title>Metagenomic sequencing of thiosulfate-disproportionating enrichment culture.</title>
        <authorList>
            <person name="Umezawa K."/>
            <person name="Kojima H."/>
            <person name="Fukui M."/>
        </authorList>
    </citation>
    <scope>NUCLEOTIDE SEQUENCE</scope>
    <source>
        <strain evidence="9">45J</strain>
    </source>
</reference>
<name>A0A5J4KZD5_9ZZZZ</name>
<keyword evidence="7" id="KW-0408">Iron</keyword>
<dbReference type="Pfam" id="PF03150">
    <property type="entry name" value="CCP_MauG"/>
    <property type="match status" value="1"/>
</dbReference>
<dbReference type="GO" id="GO:0046872">
    <property type="term" value="F:metal ion binding"/>
    <property type="evidence" value="ECO:0007669"/>
    <property type="project" value="UniProtKB-KW"/>
</dbReference>
<dbReference type="GO" id="GO:0004130">
    <property type="term" value="F:cytochrome-c peroxidase activity"/>
    <property type="evidence" value="ECO:0007669"/>
    <property type="project" value="TreeGrafter"/>
</dbReference>
<dbReference type="EMBL" id="BLAB01000001">
    <property type="protein sequence ID" value="GER92873.1"/>
    <property type="molecule type" value="Genomic_DNA"/>
</dbReference>
<evidence type="ECO:0000256" key="4">
    <source>
        <dbReference type="ARBA" id="ARBA00022729"/>
    </source>
</evidence>
<dbReference type="PANTHER" id="PTHR30600">
    <property type="entry name" value="CYTOCHROME C PEROXIDASE-RELATED"/>
    <property type="match status" value="1"/>
</dbReference>
<evidence type="ECO:0000256" key="2">
    <source>
        <dbReference type="ARBA" id="ARBA00022617"/>
    </source>
</evidence>
<evidence type="ECO:0000313" key="9">
    <source>
        <dbReference type="EMBL" id="GER92873.1"/>
    </source>
</evidence>
<keyword evidence="2" id="KW-0349">Heme</keyword>
<dbReference type="GO" id="GO:0020037">
    <property type="term" value="F:heme binding"/>
    <property type="evidence" value="ECO:0007669"/>
    <property type="project" value="InterPro"/>
</dbReference>
<dbReference type="InterPro" id="IPR004852">
    <property type="entry name" value="Di-haem_cyt_c_peroxidsae"/>
</dbReference>
<keyword evidence="9" id="KW-0575">Peroxidase</keyword>